<proteinExistence type="inferred from homology"/>
<gene>
    <name evidence="2" type="primary">caiD_1</name>
    <name evidence="2" type="ORF">OPDIPICF_02214</name>
</gene>
<dbReference type="Gene3D" id="3.90.226.10">
    <property type="entry name" value="2-enoyl-CoA Hydratase, Chain A, domain 1"/>
    <property type="match status" value="1"/>
</dbReference>
<dbReference type="InterPro" id="IPR001753">
    <property type="entry name" value="Enoyl-CoA_hydra/iso"/>
</dbReference>
<sequence>MEGFSELDISTANCTVEKKGHVMLVTLNRPEAKNALSPQMLLGMYNAWRRLDEDPELRVAVLTGKGDTFCAGMDLKFGPEGGPDADAFLEKMGEVPDIHWQSLLRHNQPMKPIILGVEGYALAGGTEILQGTDIRVAAEDAVFGVTECKRGLFPLGGSTIRLRRQIPYALAAEILLLGRHVSAEEALQWGLINRVVPKGEALAEAVKIAEEIANENAPLSVQAITRSLRENQFDQPEMEALANELKVGEPIFATKDSKEGMKAFKEKRTPNFVGE</sequence>
<keyword evidence="2" id="KW-0456">Lyase</keyword>
<dbReference type="SUPFAM" id="SSF52096">
    <property type="entry name" value="ClpP/crotonase"/>
    <property type="match status" value="1"/>
</dbReference>
<dbReference type="GO" id="GO:0016829">
    <property type="term" value="F:lyase activity"/>
    <property type="evidence" value="ECO:0007669"/>
    <property type="project" value="UniProtKB-KW"/>
</dbReference>
<dbReference type="CDD" id="cd06558">
    <property type="entry name" value="crotonase-like"/>
    <property type="match status" value="1"/>
</dbReference>
<protein>
    <submittedName>
        <fullName evidence="2">Carnitinyl-CoA dehydratase</fullName>
        <ecNumber evidence="2">4.2.1.149</ecNumber>
    </submittedName>
</protein>
<dbReference type="OrthoDB" id="9775794at2"/>
<keyword evidence="3" id="KW-1185">Reference proteome</keyword>
<dbReference type="PANTHER" id="PTHR43802:SF1">
    <property type="entry name" value="IP11341P-RELATED"/>
    <property type="match status" value="1"/>
</dbReference>
<name>A0A5S9QJQ3_9GAMM</name>
<dbReference type="Pfam" id="PF00378">
    <property type="entry name" value="ECH_1"/>
    <property type="match status" value="1"/>
</dbReference>
<evidence type="ECO:0000313" key="2">
    <source>
        <dbReference type="EMBL" id="CAA0119070.1"/>
    </source>
</evidence>
<comment type="similarity">
    <text evidence="1">Belongs to the enoyl-CoA hydratase/isomerase family.</text>
</comment>
<evidence type="ECO:0000313" key="3">
    <source>
        <dbReference type="Proteomes" id="UP000441399"/>
    </source>
</evidence>
<dbReference type="EMBL" id="CACSIO010000034">
    <property type="protein sequence ID" value="CAA0119070.1"/>
    <property type="molecule type" value="Genomic_DNA"/>
</dbReference>
<accession>A0A5S9QJQ3</accession>
<dbReference type="InterPro" id="IPR014748">
    <property type="entry name" value="Enoyl-CoA_hydra_C"/>
</dbReference>
<dbReference type="PANTHER" id="PTHR43802">
    <property type="entry name" value="ENOYL-COA HYDRATASE"/>
    <property type="match status" value="1"/>
</dbReference>
<dbReference type="EC" id="4.2.1.149" evidence="2"/>
<evidence type="ECO:0000256" key="1">
    <source>
        <dbReference type="ARBA" id="ARBA00005254"/>
    </source>
</evidence>
<dbReference type="AlphaFoldDB" id="A0A5S9QJQ3"/>
<dbReference type="NCBIfam" id="NF005864">
    <property type="entry name" value="PRK07799.1"/>
    <property type="match status" value="1"/>
</dbReference>
<dbReference type="InterPro" id="IPR029045">
    <property type="entry name" value="ClpP/crotonase-like_dom_sf"/>
</dbReference>
<reference evidence="2 3" key="1">
    <citation type="submission" date="2019-11" db="EMBL/GenBank/DDBJ databases">
        <authorList>
            <person name="Holert J."/>
        </authorList>
    </citation>
    <scope>NUCLEOTIDE SEQUENCE [LARGE SCALE GENOMIC DNA]</scope>
    <source>
        <strain evidence="2">SB11_3</strain>
    </source>
</reference>
<organism evidence="2 3">
    <name type="scientific">BD1-7 clade bacterium</name>
    <dbReference type="NCBI Taxonomy" id="2029982"/>
    <lineage>
        <taxon>Bacteria</taxon>
        <taxon>Pseudomonadati</taxon>
        <taxon>Pseudomonadota</taxon>
        <taxon>Gammaproteobacteria</taxon>
        <taxon>Cellvibrionales</taxon>
        <taxon>Spongiibacteraceae</taxon>
        <taxon>BD1-7 clade</taxon>
    </lineage>
</organism>
<dbReference type="Proteomes" id="UP000441399">
    <property type="component" value="Unassembled WGS sequence"/>
</dbReference>
<dbReference type="Gene3D" id="1.10.12.10">
    <property type="entry name" value="Lyase 2-enoyl-coa Hydratase, Chain A, domain 2"/>
    <property type="match status" value="1"/>
</dbReference>